<evidence type="ECO:0000313" key="1">
    <source>
        <dbReference type="EMBL" id="CAG2249020.1"/>
    </source>
</evidence>
<reference evidence="1" key="1">
    <citation type="submission" date="2021-03" db="EMBL/GenBank/DDBJ databases">
        <authorList>
            <person name="Bekaert M."/>
        </authorList>
    </citation>
    <scope>NUCLEOTIDE SEQUENCE</scope>
</reference>
<keyword evidence="2" id="KW-1185">Reference proteome</keyword>
<protein>
    <submittedName>
        <fullName evidence="1">Uncharacterized protein</fullName>
    </submittedName>
</protein>
<dbReference type="EMBL" id="CAJPWZ010002958">
    <property type="protein sequence ID" value="CAG2249020.1"/>
    <property type="molecule type" value="Genomic_DNA"/>
</dbReference>
<name>A0A8S3UXM2_MYTED</name>
<comment type="caution">
    <text evidence="1">The sequence shown here is derived from an EMBL/GenBank/DDBJ whole genome shotgun (WGS) entry which is preliminary data.</text>
</comment>
<dbReference type="Proteomes" id="UP000683360">
    <property type="component" value="Unassembled WGS sequence"/>
</dbReference>
<accession>A0A8S3UXM2</accession>
<proteinExistence type="predicted"/>
<organism evidence="1 2">
    <name type="scientific">Mytilus edulis</name>
    <name type="common">Blue mussel</name>
    <dbReference type="NCBI Taxonomy" id="6550"/>
    <lineage>
        <taxon>Eukaryota</taxon>
        <taxon>Metazoa</taxon>
        <taxon>Spiralia</taxon>
        <taxon>Lophotrochozoa</taxon>
        <taxon>Mollusca</taxon>
        <taxon>Bivalvia</taxon>
        <taxon>Autobranchia</taxon>
        <taxon>Pteriomorphia</taxon>
        <taxon>Mytilida</taxon>
        <taxon>Mytiloidea</taxon>
        <taxon>Mytilidae</taxon>
        <taxon>Mytilinae</taxon>
        <taxon>Mytilus</taxon>
    </lineage>
</organism>
<sequence>MHIVMFNTFRNSRRRKDDEQICFCADGYEGSIPSDCFTWKINKELEVELICKLSGANKDVNIYDSRNRYDFNCSYDKTCQAHSNEKHETTFTVTVADDYEGQWFCKHGKNRLSANISISKGYLPSTQLTLSGTRHEDKSYTLSCSTCWEIDGLSVEFLVNDKTNDSVRFDDKKCYHKNRSVFKVDARALQIVLTGHLKQMIDPTFIIFHVEYILQIVKGTV</sequence>
<evidence type="ECO:0000313" key="2">
    <source>
        <dbReference type="Proteomes" id="UP000683360"/>
    </source>
</evidence>
<dbReference type="AlphaFoldDB" id="A0A8S3UXM2"/>
<dbReference type="OrthoDB" id="6175811at2759"/>
<gene>
    <name evidence="1" type="ORF">MEDL_60827</name>
</gene>